<organism evidence="12 13">
    <name type="scientific">Potamilus streckersoni</name>
    <dbReference type="NCBI Taxonomy" id="2493646"/>
    <lineage>
        <taxon>Eukaryota</taxon>
        <taxon>Metazoa</taxon>
        <taxon>Spiralia</taxon>
        <taxon>Lophotrochozoa</taxon>
        <taxon>Mollusca</taxon>
        <taxon>Bivalvia</taxon>
        <taxon>Autobranchia</taxon>
        <taxon>Heteroconchia</taxon>
        <taxon>Palaeoheterodonta</taxon>
        <taxon>Unionida</taxon>
        <taxon>Unionoidea</taxon>
        <taxon>Unionidae</taxon>
        <taxon>Ambleminae</taxon>
        <taxon>Lampsilini</taxon>
        <taxon>Potamilus</taxon>
    </lineage>
</organism>
<name>A0AAE0T2G6_9BIVA</name>
<dbReference type="GO" id="GO:0004402">
    <property type="term" value="F:histone acetyltransferase activity"/>
    <property type="evidence" value="ECO:0007669"/>
    <property type="project" value="TreeGrafter"/>
</dbReference>
<keyword evidence="4" id="KW-0156">Chromatin regulator</keyword>
<keyword evidence="5" id="KW-0012">Acyltransferase</keyword>
<comment type="catalytic activity">
    <reaction evidence="9">
        <text>L-lysyl-[protein] + acetyl-CoA = N(6)-acetyl-L-lysyl-[protein] + CoA + H(+)</text>
        <dbReference type="Rhea" id="RHEA:45948"/>
        <dbReference type="Rhea" id="RHEA-COMP:9752"/>
        <dbReference type="Rhea" id="RHEA-COMP:10731"/>
        <dbReference type="ChEBI" id="CHEBI:15378"/>
        <dbReference type="ChEBI" id="CHEBI:29969"/>
        <dbReference type="ChEBI" id="CHEBI:57287"/>
        <dbReference type="ChEBI" id="CHEBI:57288"/>
        <dbReference type="ChEBI" id="CHEBI:61930"/>
        <dbReference type="EC" id="2.3.1.48"/>
    </reaction>
</comment>
<dbReference type="PROSITE" id="PS51186">
    <property type="entry name" value="GNAT"/>
    <property type="match status" value="1"/>
</dbReference>
<evidence type="ECO:0000313" key="13">
    <source>
        <dbReference type="Proteomes" id="UP001195483"/>
    </source>
</evidence>
<evidence type="ECO:0000256" key="2">
    <source>
        <dbReference type="ARBA" id="ARBA00022679"/>
    </source>
</evidence>
<dbReference type="GO" id="GO:0000139">
    <property type="term" value="C:Golgi membrane"/>
    <property type="evidence" value="ECO:0007669"/>
    <property type="project" value="TreeGrafter"/>
</dbReference>
<keyword evidence="2" id="KW-0808">Transferase</keyword>
<dbReference type="AlphaFoldDB" id="A0AAE0T2G6"/>
<dbReference type="EC" id="2.3.1.259" evidence="7"/>
<evidence type="ECO:0000313" key="12">
    <source>
        <dbReference type="EMBL" id="KAK3602411.1"/>
    </source>
</evidence>
<comment type="caution">
    <text evidence="12">The sequence shown here is derived from an EMBL/GenBank/DDBJ whole genome shotgun (WGS) entry which is preliminary data.</text>
</comment>
<evidence type="ECO:0000256" key="3">
    <source>
        <dbReference type="ARBA" id="ARBA00022829"/>
    </source>
</evidence>
<comment type="similarity">
    <text evidence="6">Belongs to the acetyltransferase family. NAA60 subfamily.</text>
</comment>
<keyword evidence="3" id="KW-0159">Chromosome partition</keyword>
<dbReference type="SUPFAM" id="SSF55729">
    <property type="entry name" value="Acyl-CoA N-acyltransferases (Nat)"/>
    <property type="match status" value="1"/>
</dbReference>
<evidence type="ECO:0000256" key="7">
    <source>
        <dbReference type="ARBA" id="ARBA00026111"/>
    </source>
</evidence>
<evidence type="ECO:0000259" key="11">
    <source>
        <dbReference type="PROSITE" id="PS51186"/>
    </source>
</evidence>
<reference evidence="12" key="3">
    <citation type="submission" date="2023-05" db="EMBL/GenBank/DDBJ databases">
        <authorList>
            <person name="Smith C.H."/>
        </authorList>
    </citation>
    <scope>NUCLEOTIDE SEQUENCE</scope>
    <source>
        <strain evidence="12">CHS0354</strain>
        <tissue evidence="12">Mantle</tissue>
    </source>
</reference>
<dbReference type="EC" id="2.3.1.48" evidence="1"/>
<dbReference type="PANTHER" id="PTHR14744:SF15">
    <property type="entry name" value="N-ALPHA-ACETYLTRANSFERASE 60"/>
    <property type="match status" value="1"/>
</dbReference>
<evidence type="ECO:0000256" key="6">
    <source>
        <dbReference type="ARBA" id="ARBA00025774"/>
    </source>
</evidence>
<protein>
    <recommendedName>
        <fullName evidence="8">N-alpha-acetyltransferase 60</fullName>
        <ecNumber evidence="7">2.3.1.259</ecNumber>
        <ecNumber evidence="1">2.3.1.48</ecNumber>
    </recommendedName>
</protein>
<proteinExistence type="inferred from homology"/>
<gene>
    <name evidence="12" type="ORF">CHS0354_027188</name>
</gene>
<evidence type="ECO:0000256" key="9">
    <source>
        <dbReference type="ARBA" id="ARBA00048017"/>
    </source>
</evidence>
<accession>A0AAE0T2G6</accession>
<evidence type="ECO:0000256" key="10">
    <source>
        <dbReference type="ARBA" id="ARBA00048848"/>
    </source>
</evidence>
<reference evidence="12" key="1">
    <citation type="journal article" date="2021" name="Genome Biol. Evol.">
        <title>A High-Quality Reference Genome for a Parasitic Bivalve with Doubly Uniparental Inheritance (Bivalvia: Unionida).</title>
        <authorList>
            <person name="Smith C.H."/>
        </authorList>
    </citation>
    <scope>NUCLEOTIDE SEQUENCE</scope>
    <source>
        <strain evidence="12">CHS0354</strain>
    </source>
</reference>
<dbReference type="InterPro" id="IPR000182">
    <property type="entry name" value="GNAT_dom"/>
</dbReference>
<dbReference type="Proteomes" id="UP001195483">
    <property type="component" value="Unassembled WGS sequence"/>
</dbReference>
<evidence type="ECO:0000256" key="5">
    <source>
        <dbReference type="ARBA" id="ARBA00023315"/>
    </source>
</evidence>
<keyword evidence="13" id="KW-1185">Reference proteome</keyword>
<evidence type="ECO:0000256" key="1">
    <source>
        <dbReference type="ARBA" id="ARBA00013184"/>
    </source>
</evidence>
<reference evidence="12" key="2">
    <citation type="journal article" date="2021" name="Genome Biol. Evol.">
        <title>Developing a high-quality reference genome for a parasitic bivalve with doubly uniparental inheritance (Bivalvia: Unionida).</title>
        <authorList>
            <person name="Smith C.H."/>
        </authorList>
    </citation>
    <scope>NUCLEOTIDE SEQUENCE</scope>
    <source>
        <strain evidence="12">CHS0354</strain>
        <tissue evidence="12">Mantle</tissue>
    </source>
</reference>
<dbReference type="GO" id="GO:0007059">
    <property type="term" value="P:chromosome segregation"/>
    <property type="evidence" value="ECO:0007669"/>
    <property type="project" value="UniProtKB-KW"/>
</dbReference>
<dbReference type="InterPro" id="IPR045141">
    <property type="entry name" value="NAA60-like"/>
</dbReference>
<dbReference type="PANTHER" id="PTHR14744">
    <property type="entry name" value="N-ALPHA-ACETYLTRANSFERASE 60"/>
    <property type="match status" value="1"/>
</dbReference>
<evidence type="ECO:0000256" key="4">
    <source>
        <dbReference type="ARBA" id="ARBA00022853"/>
    </source>
</evidence>
<dbReference type="Pfam" id="PF00583">
    <property type="entry name" value="Acetyltransf_1"/>
    <property type="match status" value="1"/>
</dbReference>
<feature type="domain" description="N-acetyltransferase" evidence="11">
    <location>
        <begin position="23"/>
        <end position="192"/>
    </location>
</feature>
<comment type="catalytic activity">
    <reaction evidence="10">
        <text>N-terminal L-methionyl-[transmembrane protein] + acetyl-CoA = N-terminal N(alpha)-acetyl-L-methionyl-[transmembrane protein] + CoA + H(+)</text>
        <dbReference type="Rhea" id="RHEA:50604"/>
        <dbReference type="Rhea" id="RHEA-COMP:12745"/>
        <dbReference type="Rhea" id="RHEA-COMP:12746"/>
        <dbReference type="ChEBI" id="CHEBI:15378"/>
        <dbReference type="ChEBI" id="CHEBI:57287"/>
        <dbReference type="ChEBI" id="CHEBI:57288"/>
        <dbReference type="ChEBI" id="CHEBI:64731"/>
        <dbReference type="ChEBI" id="CHEBI:133414"/>
        <dbReference type="EC" id="2.3.1.259"/>
    </reaction>
</comment>
<dbReference type="InterPro" id="IPR016181">
    <property type="entry name" value="Acyl_CoA_acyltransferase"/>
</dbReference>
<dbReference type="GO" id="GO:0120518">
    <property type="term" value="F:protein N-terminal-methionine acetyltransferase activity"/>
    <property type="evidence" value="ECO:0007669"/>
    <property type="project" value="UniProtKB-EC"/>
</dbReference>
<dbReference type="Gene3D" id="3.40.630.30">
    <property type="match status" value="1"/>
</dbReference>
<dbReference type="EMBL" id="JAEAOA010001631">
    <property type="protein sequence ID" value="KAK3602411.1"/>
    <property type="molecule type" value="Genomic_DNA"/>
</dbReference>
<evidence type="ECO:0000256" key="8">
    <source>
        <dbReference type="ARBA" id="ARBA00026144"/>
    </source>
</evidence>
<sequence>MTDEEITHDSMSQLQSFSIQREVQLRFLSPQDLEEVKRLCTEWFPIEYPDAWYQEITSNPKFYSLAATYHSRIIGLVVCEIKTKAKLNNEDGDLLAPYFASSTQVAYILSLGVVVDFRKHGIASLLLDSLLSYLTSKECQNCKAVYLHVLCSNIVAISFYEGRNFVVHSYLPYYYTIQGKPKDGYSYVLYINDGKPPWSILDYISHCGSLLTKLQPCALPRQIMRMVQRLVCRMLSSGSTDSNANYTY</sequence>